<gene>
    <name evidence="2" type="ORF">F7D20_04425</name>
</gene>
<dbReference type="AlphaFoldDB" id="A0A6A7W9P6"/>
<dbReference type="EMBL" id="VZAD01000038">
    <property type="protein sequence ID" value="MQP11224.1"/>
    <property type="molecule type" value="Genomic_DNA"/>
</dbReference>
<sequence>MRKFEIIIILLLIVIIGGGLYWLNKDNSISMQQEGKTILSPTQIKSIEAIGQWEFLSISDEELIDTVRKGLISDDELVRIYYGTLRLGINMREVGTEWLSAEGDTIICTLPPIRLLDRNFIDEAKTRSFFEEGKWTGKDRQDMYKRAYEAMSRRCFTKANIAKAEENAKAQFEGMFQAMGYSNVSIRIEHGIIKEKDK</sequence>
<dbReference type="Proteomes" id="UP000384372">
    <property type="component" value="Unassembled WGS sequence"/>
</dbReference>
<evidence type="ECO:0000256" key="1">
    <source>
        <dbReference type="SAM" id="Phobius"/>
    </source>
</evidence>
<organism evidence="2 3">
    <name type="scientific">Segatella copri</name>
    <dbReference type="NCBI Taxonomy" id="165179"/>
    <lineage>
        <taxon>Bacteria</taxon>
        <taxon>Pseudomonadati</taxon>
        <taxon>Bacteroidota</taxon>
        <taxon>Bacteroidia</taxon>
        <taxon>Bacteroidales</taxon>
        <taxon>Prevotellaceae</taxon>
        <taxon>Segatella</taxon>
    </lineage>
</organism>
<comment type="caution">
    <text evidence="2">The sequence shown here is derived from an EMBL/GenBank/DDBJ whole genome shotgun (WGS) entry which is preliminary data.</text>
</comment>
<dbReference type="Pfam" id="PF14014">
    <property type="entry name" value="DUF4230"/>
    <property type="match status" value="1"/>
</dbReference>
<keyword evidence="3" id="KW-1185">Reference proteome</keyword>
<feature type="transmembrane region" description="Helical" evidence="1">
    <location>
        <begin position="6"/>
        <end position="23"/>
    </location>
</feature>
<keyword evidence="1" id="KW-0472">Membrane</keyword>
<reference evidence="2 3" key="1">
    <citation type="submission" date="2019-09" db="EMBL/GenBank/DDBJ databases">
        <title>Distinct polysaccharide growth profiles of human intestinal Prevotella copri isolates.</title>
        <authorList>
            <person name="Fehlner-Peach H."/>
            <person name="Magnabosco C."/>
            <person name="Raghavan V."/>
            <person name="Scher J.U."/>
            <person name="Tett A."/>
            <person name="Cox L.M."/>
            <person name="Gottsegen C."/>
            <person name="Watters A."/>
            <person name="Wiltshire- Gordon J.D."/>
            <person name="Segata N."/>
            <person name="Bonneau R."/>
            <person name="Littman D.R."/>
        </authorList>
    </citation>
    <scope>NUCLEOTIDE SEQUENCE [LARGE SCALE GENOMIC DNA]</scope>
    <source>
        <strain evidence="3">iAQ1173</strain>
    </source>
</reference>
<dbReference type="RefSeq" id="WP_158463007.1">
    <property type="nucleotide sequence ID" value="NZ_VZAD01000038.1"/>
</dbReference>
<name>A0A6A7W9P6_9BACT</name>
<proteinExistence type="predicted"/>
<accession>A0A6A7W9P6</accession>
<evidence type="ECO:0000313" key="2">
    <source>
        <dbReference type="EMBL" id="MQP11224.1"/>
    </source>
</evidence>
<keyword evidence="1" id="KW-0812">Transmembrane</keyword>
<dbReference type="OrthoDB" id="1079857at2"/>
<dbReference type="InterPro" id="IPR025324">
    <property type="entry name" value="DUF4230"/>
</dbReference>
<keyword evidence="1" id="KW-1133">Transmembrane helix</keyword>
<protein>
    <submittedName>
        <fullName evidence="2">DUF4230 domain-containing protein</fullName>
    </submittedName>
</protein>
<evidence type="ECO:0000313" key="3">
    <source>
        <dbReference type="Proteomes" id="UP000384372"/>
    </source>
</evidence>